<dbReference type="STRING" id="649639.Bcell_3711"/>
<dbReference type="eggNOG" id="ENOG5030D0H">
    <property type="taxonomic scope" value="Bacteria"/>
</dbReference>
<feature type="coiled-coil region" evidence="1">
    <location>
        <begin position="231"/>
        <end position="258"/>
    </location>
</feature>
<dbReference type="HOGENOM" id="CLU_680881_0_0_9"/>
<name>E6TT43_EVAC2</name>
<dbReference type="Gene3D" id="1.25.40.10">
    <property type="entry name" value="Tetratricopeptide repeat domain"/>
    <property type="match status" value="1"/>
</dbReference>
<dbReference type="OrthoDB" id="2868734at2"/>
<dbReference type="AlphaFoldDB" id="E6TT43"/>
<dbReference type="RefSeq" id="WP_013490282.1">
    <property type="nucleotide sequence ID" value="NC_014829.1"/>
</dbReference>
<dbReference type="KEGG" id="bco:Bcell_3711"/>
<dbReference type="Proteomes" id="UP000001401">
    <property type="component" value="Chromosome"/>
</dbReference>
<gene>
    <name evidence="3" type="ordered locus">Bcell_3711</name>
</gene>
<dbReference type="InterPro" id="IPR011990">
    <property type="entry name" value="TPR-like_helical_dom_sf"/>
</dbReference>
<keyword evidence="2" id="KW-0812">Transmembrane</keyword>
<keyword evidence="2" id="KW-0472">Membrane</keyword>
<organism evidence="3 4">
    <name type="scientific">Evansella cellulosilytica (strain ATCC 21833 / DSM 2522 / FERM P-1141 / JCM 9156 / N-4)</name>
    <name type="common">Bacillus cellulosilyticus</name>
    <dbReference type="NCBI Taxonomy" id="649639"/>
    <lineage>
        <taxon>Bacteria</taxon>
        <taxon>Bacillati</taxon>
        <taxon>Bacillota</taxon>
        <taxon>Bacilli</taxon>
        <taxon>Bacillales</taxon>
        <taxon>Bacillaceae</taxon>
        <taxon>Evansella</taxon>
    </lineage>
</organism>
<evidence type="ECO:0008006" key="5">
    <source>
        <dbReference type="Google" id="ProtNLM"/>
    </source>
</evidence>
<evidence type="ECO:0000256" key="2">
    <source>
        <dbReference type="SAM" id="Phobius"/>
    </source>
</evidence>
<keyword evidence="1" id="KW-0175">Coiled coil</keyword>
<keyword evidence="2" id="KW-1133">Transmembrane helix</keyword>
<dbReference type="SUPFAM" id="SSF48452">
    <property type="entry name" value="TPR-like"/>
    <property type="match status" value="1"/>
</dbReference>
<keyword evidence="4" id="KW-1185">Reference proteome</keyword>
<evidence type="ECO:0000313" key="4">
    <source>
        <dbReference type="Proteomes" id="UP000001401"/>
    </source>
</evidence>
<evidence type="ECO:0000256" key="1">
    <source>
        <dbReference type="SAM" id="Coils"/>
    </source>
</evidence>
<dbReference type="EMBL" id="CP002394">
    <property type="protein sequence ID" value="ADU31951.1"/>
    <property type="molecule type" value="Genomic_DNA"/>
</dbReference>
<sequence>MDYLSKYNDAISLIHNEQYGKAEVLLYSILEADPHHSFTNWTLGLLEAATGKPYAALKRWQHVSPSDVPYIEEEIEKLTQSLPTYETLFAKNNEALKKAANKDFIEAKRLFVDILLEGEALPLPMEIYKSYFLTLLINEETAVFHDEYDKAPSYVKDAAEITDIYWKIKNDEDVGDKLVKYQSKNKWMLVSASTVAAASIAFTVLLFTTDLFERESTPASASPTVEVVETIIEDTEKIETLEQQLTQLSEDIEMSAHLHDAEVQRNEQLLSLIDAAGLSEAEMKINAAESLFRIGYSAYQAGNDVEAIESLGESVQYSQQHYVSDDAHFFLIQALLREEETTRAEQEMDSFLTAADEYYINSPYIDDVLLLRAQRYILNDEMEEAFPLLTMIQEQYAEEWTAHEAERLLKNQ</sequence>
<feature type="transmembrane region" description="Helical" evidence="2">
    <location>
        <begin position="187"/>
        <end position="207"/>
    </location>
</feature>
<protein>
    <recommendedName>
        <fullName evidence="5">TolA-binding protein</fullName>
    </recommendedName>
</protein>
<reference evidence="3" key="1">
    <citation type="submission" date="2010-12" db="EMBL/GenBank/DDBJ databases">
        <title>Complete sequence of Bacillus cellulosilyticus DSM 2522.</title>
        <authorList>
            <consortium name="US DOE Joint Genome Institute"/>
            <person name="Lucas S."/>
            <person name="Copeland A."/>
            <person name="Lapidus A."/>
            <person name="Cheng J.-F."/>
            <person name="Bruce D."/>
            <person name="Goodwin L."/>
            <person name="Pitluck S."/>
            <person name="Chertkov O."/>
            <person name="Detter J.C."/>
            <person name="Han C."/>
            <person name="Tapia R."/>
            <person name="Land M."/>
            <person name="Hauser L."/>
            <person name="Jeffries C."/>
            <person name="Kyrpides N."/>
            <person name="Ivanova N."/>
            <person name="Mikhailova N."/>
            <person name="Brumm P."/>
            <person name="Mead D."/>
            <person name="Woyke T."/>
        </authorList>
    </citation>
    <scope>NUCLEOTIDE SEQUENCE [LARGE SCALE GENOMIC DNA]</scope>
    <source>
        <strain evidence="3">DSM 2522</strain>
    </source>
</reference>
<evidence type="ECO:0000313" key="3">
    <source>
        <dbReference type="EMBL" id="ADU31951.1"/>
    </source>
</evidence>
<proteinExistence type="predicted"/>
<accession>E6TT43</accession>